<gene>
    <name evidence="3" type="ORF">GQ602_005373</name>
</gene>
<sequence length="227" mass="24088">MACFYKDGRPAINGAYYPCRNGVVFNATSATAAFNATGLRMCCEPKGPDRCLPNGLCDIPGERGYLYRGACDNPRGDGCRSICPEVNPYSWTEVKLCEPGVYCCGPDKNAERARDCCSNRSARFLLPDLEVMSGSKLNGFTGSPSTASSTTQASSPTSSPNTSKPSSPSAAVIAGPVVGGAVALALLVVAILLFRRSRQKRRQWTPSEQKSPPVEVDGRLRPGELAG</sequence>
<feature type="region of interest" description="Disordered" evidence="1">
    <location>
        <begin position="140"/>
        <end position="169"/>
    </location>
</feature>
<evidence type="ECO:0000256" key="1">
    <source>
        <dbReference type="SAM" id="MobiDB-lite"/>
    </source>
</evidence>
<dbReference type="EMBL" id="JAACLJ010000005">
    <property type="protein sequence ID" value="KAF4586068.1"/>
    <property type="molecule type" value="Genomic_DNA"/>
</dbReference>
<evidence type="ECO:0000313" key="3">
    <source>
        <dbReference type="EMBL" id="KAF4586068.1"/>
    </source>
</evidence>
<feature type="compositionally biased region" description="Basic and acidic residues" evidence="1">
    <location>
        <begin position="216"/>
        <end position="227"/>
    </location>
</feature>
<feature type="compositionally biased region" description="Low complexity" evidence="1">
    <location>
        <begin position="143"/>
        <end position="169"/>
    </location>
</feature>
<dbReference type="Proteomes" id="UP000562929">
    <property type="component" value="Unassembled WGS sequence"/>
</dbReference>
<name>A0A8H4VD71_9HYPO</name>
<comment type="caution">
    <text evidence="3">The sequence shown here is derived from an EMBL/GenBank/DDBJ whole genome shotgun (WGS) entry which is preliminary data.</text>
</comment>
<organism evidence="3 4">
    <name type="scientific">Ophiocordyceps camponoti-floridani</name>
    <dbReference type="NCBI Taxonomy" id="2030778"/>
    <lineage>
        <taxon>Eukaryota</taxon>
        <taxon>Fungi</taxon>
        <taxon>Dikarya</taxon>
        <taxon>Ascomycota</taxon>
        <taxon>Pezizomycotina</taxon>
        <taxon>Sordariomycetes</taxon>
        <taxon>Hypocreomycetidae</taxon>
        <taxon>Hypocreales</taxon>
        <taxon>Ophiocordycipitaceae</taxon>
        <taxon>Ophiocordyceps</taxon>
    </lineage>
</organism>
<dbReference type="OrthoDB" id="5215637at2759"/>
<keyword evidence="2" id="KW-0472">Membrane</keyword>
<evidence type="ECO:0000313" key="4">
    <source>
        <dbReference type="Proteomes" id="UP000562929"/>
    </source>
</evidence>
<proteinExistence type="predicted"/>
<protein>
    <submittedName>
        <fullName evidence="3">Uncharacterized protein</fullName>
    </submittedName>
</protein>
<evidence type="ECO:0000256" key="2">
    <source>
        <dbReference type="SAM" id="Phobius"/>
    </source>
</evidence>
<feature type="region of interest" description="Disordered" evidence="1">
    <location>
        <begin position="200"/>
        <end position="227"/>
    </location>
</feature>
<accession>A0A8H4VD71</accession>
<keyword evidence="4" id="KW-1185">Reference proteome</keyword>
<feature type="transmembrane region" description="Helical" evidence="2">
    <location>
        <begin position="170"/>
        <end position="194"/>
    </location>
</feature>
<reference evidence="3 4" key="1">
    <citation type="journal article" date="2020" name="G3 (Bethesda)">
        <title>Genetic Underpinnings of Host Manipulation by Ophiocordyceps as Revealed by Comparative Transcriptomics.</title>
        <authorList>
            <person name="Will I."/>
            <person name="Das B."/>
            <person name="Trinh T."/>
            <person name="Brachmann A."/>
            <person name="Ohm R.A."/>
            <person name="de Bekker C."/>
        </authorList>
    </citation>
    <scope>NUCLEOTIDE SEQUENCE [LARGE SCALE GENOMIC DNA]</scope>
    <source>
        <strain evidence="3 4">EC05</strain>
    </source>
</reference>
<keyword evidence="2" id="KW-1133">Transmembrane helix</keyword>
<keyword evidence="2" id="KW-0812">Transmembrane</keyword>
<dbReference type="AlphaFoldDB" id="A0A8H4VD71"/>